<feature type="compositionally biased region" description="Basic residues" evidence="1">
    <location>
        <begin position="29"/>
        <end position="45"/>
    </location>
</feature>
<dbReference type="EMBL" id="JASPKZ010005676">
    <property type="protein sequence ID" value="KAJ9588508.1"/>
    <property type="molecule type" value="Genomic_DNA"/>
</dbReference>
<feature type="region of interest" description="Disordered" evidence="1">
    <location>
        <begin position="29"/>
        <end position="67"/>
    </location>
</feature>
<reference evidence="2" key="1">
    <citation type="journal article" date="2023" name="IScience">
        <title>Live-bearing cockroach genome reveals convergent evolutionary mechanisms linked to viviparity in insects and beyond.</title>
        <authorList>
            <person name="Fouks B."/>
            <person name="Harrison M.C."/>
            <person name="Mikhailova A.A."/>
            <person name="Marchal E."/>
            <person name="English S."/>
            <person name="Carruthers M."/>
            <person name="Jennings E.C."/>
            <person name="Chiamaka E.L."/>
            <person name="Frigard R.A."/>
            <person name="Pippel M."/>
            <person name="Attardo G.M."/>
            <person name="Benoit J.B."/>
            <person name="Bornberg-Bauer E."/>
            <person name="Tobe S.S."/>
        </authorList>
    </citation>
    <scope>NUCLEOTIDE SEQUENCE</scope>
    <source>
        <strain evidence="2">Stay&amp;Tobe</strain>
    </source>
</reference>
<protein>
    <submittedName>
        <fullName evidence="2">Uncharacterized protein</fullName>
    </submittedName>
</protein>
<dbReference type="Proteomes" id="UP001233999">
    <property type="component" value="Unassembled WGS sequence"/>
</dbReference>
<gene>
    <name evidence="2" type="ORF">L9F63_018120</name>
</gene>
<evidence type="ECO:0000313" key="2">
    <source>
        <dbReference type="EMBL" id="KAJ9588508.1"/>
    </source>
</evidence>
<sequence length="67" mass="8289">ILETNKRRSKATRIIKRRRTLEEIYRRYEHQHRRPEKKQHIRRSTNLKDAANTAMFSNDRLPCKKRS</sequence>
<dbReference type="AlphaFoldDB" id="A0AAD8EFJ5"/>
<evidence type="ECO:0000313" key="3">
    <source>
        <dbReference type="Proteomes" id="UP001233999"/>
    </source>
</evidence>
<feature type="non-terminal residue" evidence="2">
    <location>
        <position position="1"/>
    </location>
</feature>
<accession>A0AAD8EFJ5</accession>
<comment type="caution">
    <text evidence="2">The sequence shown here is derived from an EMBL/GenBank/DDBJ whole genome shotgun (WGS) entry which is preliminary data.</text>
</comment>
<organism evidence="2 3">
    <name type="scientific">Diploptera punctata</name>
    <name type="common">Pacific beetle cockroach</name>
    <dbReference type="NCBI Taxonomy" id="6984"/>
    <lineage>
        <taxon>Eukaryota</taxon>
        <taxon>Metazoa</taxon>
        <taxon>Ecdysozoa</taxon>
        <taxon>Arthropoda</taxon>
        <taxon>Hexapoda</taxon>
        <taxon>Insecta</taxon>
        <taxon>Pterygota</taxon>
        <taxon>Neoptera</taxon>
        <taxon>Polyneoptera</taxon>
        <taxon>Dictyoptera</taxon>
        <taxon>Blattodea</taxon>
        <taxon>Blaberoidea</taxon>
        <taxon>Blaberidae</taxon>
        <taxon>Diplopterinae</taxon>
        <taxon>Diploptera</taxon>
    </lineage>
</organism>
<evidence type="ECO:0000256" key="1">
    <source>
        <dbReference type="SAM" id="MobiDB-lite"/>
    </source>
</evidence>
<keyword evidence="3" id="KW-1185">Reference proteome</keyword>
<feature type="non-terminal residue" evidence="2">
    <location>
        <position position="67"/>
    </location>
</feature>
<reference evidence="2" key="2">
    <citation type="submission" date="2023-05" db="EMBL/GenBank/DDBJ databases">
        <authorList>
            <person name="Fouks B."/>
        </authorList>
    </citation>
    <scope>NUCLEOTIDE SEQUENCE</scope>
    <source>
        <strain evidence="2">Stay&amp;Tobe</strain>
        <tissue evidence="2">Testes</tissue>
    </source>
</reference>
<name>A0AAD8EFJ5_DIPPU</name>
<proteinExistence type="predicted"/>